<dbReference type="InterPro" id="IPR011053">
    <property type="entry name" value="Single_hybrid_motif"/>
</dbReference>
<dbReference type="Proteomes" id="UP000294744">
    <property type="component" value="Unassembled WGS sequence"/>
</dbReference>
<reference evidence="3 4" key="1">
    <citation type="submission" date="2019-03" db="EMBL/GenBank/DDBJ databases">
        <title>Draft genome sequences of novel Actinobacteria.</title>
        <authorList>
            <person name="Sahin N."/>
            <person name="Ay H."/>
            <person name="Saygin H."/>
        </authorList>
    </citation>
    <scope>NUCLEOTIDE SEQUENCE [LARGE SCALE GENOMIC DNA]</scope>
    <source>
        <strain evidence="3 4">16K404</strain>
    </source>
</reference>
<dbReference type="RefSeq" id="WP_132626162.1">
    <property type="nucleotide sequence ID" value="NZ_SMKV01000034.1"/>
</dbReference>
<proteinExistence type="predicted"/>
<gene>
    <name evidence="3" type="ORF">E1161_21600</name>
</gene>
<dbReference type="EMBL" id="SMKV01000034">
    <property type="protein sequence ID" value="TDC89293.1"/>
    <property type="molecule type" value="Genomic_DNA"/>
</dbReference>
<feature type="region of interest" description="Disordered" evidence="1">
    <location>
        <begin position="1"/>
        <end position="29"/>
    </location>
</feature>
<dbReference type="Gene3D" id="2.40.50.100">
    <property type="match status" value="1"/>
</dbReference>
<protein>
    <submittedName>
        <fullName evidence="3">Biotin carboxyl carrier domain-containing protein</fullName>
    </submittedName>
</protein>
<organism evidence="3 4">
    <name type="scientific">Saccharopolyspora aridisoli</name>
    <dbReference type="NCBI Taxonomy" id="2530385"/>
    <lineage>
        <taxon>Bacteria</taxon>
        <taxon>Bacillati</taxon>
        <taxon>Actinomycetota</taxon>
        <taxon>Actinomycetes</taxon>
        <taxon>Pseudonocardiales</taxon>
        <taxon>Pseudonocardiaceae</taxon>
        <taxon>Saccharopolyspora</taxon>
    </lineage>
</organism>
<dbReference type="CDD" id="cd06850">
    <property type="entry name" value="biotinyl_domain"/>
    <property type="match status" value="1"/>
</dbReference>
<dbReference type="AlphaFoldDB" id="A0A4R4ULI1"/>
<sequence length="82" mass="8616">MTPTPERAEPVRPHYRRPGPDAPDYVGTGQSVTAEDTVGLVEVIKSFHPVLAGAAGTVKEVVTEGESMVDAGQVLMVIEVDG</sequence>
<accession>A0A4R4ULI1</accession>
<evidence type="ECO:0000313" key="3">
    <source>
        <dbReference type="EMBL" id="TDC89293.1"/>
    </source>
</evidence>
<evidence type="ECO:0000259" key="2">
    <source>
        <dbReference type="Pfam" id="PF00364"/>
    </source>
</evidence>
<evidence type="ECO:0000256" key="1">
    <source>
        <dbReference type="SAM" id="MobiDB-lite"/>
    </source>
</evidence>
<keyword evidence="4" id="KW-1185">Reference proteome</keyword>
<dbReference type="OrthoDB" id="9811735at2"/>
<name>A0A4R4ULI1_9PSEU</name>
<dbReference type="Pfam" id="PF00364">
    <property type="entry name" value="Biotin_lipoyl"/>
    <property type="match status" value="1"/>
</dbReference>
<comment type="caution">
    <text evidence="3">The sequence shown here is derived from an EMBL/GenBank/DDBJ whole genome shotgun (WGS) entry which is preliminary data.</text>
</comment>
<evidence type="ECO:0000313" key="4">
    <source>
        <dbReference type="Proteomes" id="UP000294744"/>
    </source>
</evidence>
<feature type="domain" description="Lipoyl-binding" evidence="2">
    <location>
        <begin position="25"/>
        <end position="78"/>
    </location>
</feature>
<feature type="compositionally biased region" description="Basic and acidic residues" evidence="1">
    <location>
        <begin position="1"/>
        <end position="12"/>
    </location>
</feature>
<dbReference type="InterPro" id="IPR000089">
    <property type="entry name" value="Biotin_lipoyl"/>
</dbReference>
<dbReference type="SUPFAM" id="SSF51230">
    <property type="entry name" value="Single hybrid motif"/>
    <property type="match status" value="1"/>
</dbReference>